<dbReference type="GO" id="GO:0005634">
    <property type="term" value="C:nucleus"/>
    <property type="evidence" value="ECO:0007669"/>
    <property type="project" value="UniProtKB-ARBA"/>
</dbReference>
<evidence type="ECO:0000256" key="4">
    <source>
        <dbReference type="ARBA" id="ARBA00023239"/>
    </source>
</evidence>
<dbReference type="GO" id="GO:0000379">
    <property type="term" value="P:tRNA-type intron splice site recognition and cleavage"/>
    <property type="evidence" value="ECO:0007669"/>
    <property type="project" value="TreeGrafter"/>
</dbReference>
<dbReference type="InterPro" id="IPR006677">
    <property type="entry name" value="tRNA_intron_Endonuc_cat-like"/>
</dbReference>
<evidence type="ECO:0000313" key="7">
    <source>
        <dbReference type="EMBL" id="GFH58759.1"/>
    </source>
</evidence>
<dbReference type="AlphaFoldDB" id="A0AAD3HD27"/>
<evidence type="ECO:0000256" key="1">
    <source>
        <dbReference type="ARBA" id="ARBA00008078"/>
    </source>
</evidence>
<evidence type="ECO:0000313" key="8">
    <source>
        <dbReference type="Proteomes" id="UP001054902"/>
    </source>
</evidence>
<comment type="caution">
    <text evidence="7">The sequence shown here is derived from an EMBL/GenBank/DDBJ whole genome shotgun (WGS) entry which is preliminary data.</text>
</comment>
<dbReference type="GO" id="GO:0003676">
    <property type="term" value="F:nucleic acid binding"/>
    <property type="evidence" value="ECO:0007669"/>
    <property type="project" value="InterPro"/>
</dbReference>
<sequence length="150" mass="16862">METSLSHEERCAIARKHFQRKGYRVHSGLQFGCELVLYADDPDKVHSDFCVSLVGPDSSVNWLQIQTLARSMSTLHKQLVVVSITPTAKKHEGTIAFTKESGVMEDQIETSNLTDDSIHYFVVDELAISSGHAPFRHKRNVKHEVGSQKK</sequence>
<dbReference type="EC" id="4.6.1.16" evidence="2"/>
<dbReference type="InterPro" id="IPR011856">
    <property type="entry name" value="tRNA_endonuc-like_dom_sf"/>
</dbReference>
<proteinExistence type="inferred from homology"/>
<gene>
    <name evidence="7" type="ORF">CTEN210_15235</name>
</gene>
<protein>
    <recommendedName>
        <fullName evidence="2">tRNA-intron lyase</fullName>
        <ecNumber evidence="2">4.6.1.16</ecNumber>
    </recommendedName>
</protein>
<evidence type="ECO:0000259" key="6">
    <source>
        <dbReference type="Pfam" id="PF01974"/>
    </source>
</evidence>
<dbReference type="SUPFAM" id="SSF53032">
    <property type="entry name" value="tRNA-intron endonuclease catalytic domain-like"/>
    <property type="match status" value="1"/>
</dbReference>
<name>A0AAD3HD27_9STRA</name>
<dbReference type="CDD" id="cd22363">
    <property type="entry name" value="tRNA-intron_lyase_C"/>
    <property type="match status" value="1"/>
</dbReference>
<reference evidence="7 8" key="1">
    <citation type="journal article" date="2021" name="Sci. Rep.">
        <title>The genome of the diatom Chaetoceros tenuissimus carries an ancient integrated fragment of an extant virus.</title>
        <authorList>
            <person name="Hongo Y."/>
            <person name="Kimura K."/>
            <person name="Takaki Y."/>
            <person name="Yoshida Y."/>
            <person name="Baba S."/>
            <person name="Kobayashi G."/>
            <person name="Nagasaki K."/>
            <person name="Hano T."/>
            <person name="Tomaru Y."/>
        </authorList>
    </citation>
    <scope>NUCLEOTIDE SEQUENCE [LARGE SCALE GENOMIC DNA]</scope>
    <source>
        <strain evidence="7 8">NIES-3715</strain>
    </source>
</reference>
<dbReference type="GO" id="GO:0000213">
    <property type="term" value="F:tRNA-intron lyase activity"/>
    <property type="evidence" value="ECO:0007669"/>
    <property type="project" value="UniProtKB-EC"/>
</dbReference>
<dbReference type="PANTHER" id="PTHR13070">
    <property type="entry name" value="TRNA-SPLICING ENDONUCLEASE SUBUNIT SEN34-RELATED"/>
    <property type="match status" value="1"/>
</dbReference>
<evidence type="ECO:0000256" key="2">
    <source>
        <dbReference type="ARBA" id="ARBA00012573"/>
    </source>
</evidence>
<dbReference type="EMBL" id="BLLK01000062">
    <property type="protein sequence ID" value="GFH58759.1"/>
    <property type="molecule type" value="Genomic_DNA"/>
</dbReference>
<dbReference type="Gene3D" id="3.40.1350.10">
    <property type="match status" value="1"/>
</dbReference>
<evidence type="ECO:0000256" key="5">
    <source>
        <dbReference type="ARBA" id="ARBA00034031"/>
    </source>
</evidence>
<comment type="catalytic activity">
    <reaction evidence="5">
        <text>pretRNA = a 3'-half-tRNA molecule with a 5'-OH end + a 5'-half-tRNA molecule with a 2',3'-cyclic phosphate end + an intron with a 2',3'-cyclic phosphate and a 5'-hydroxyl terminus.</text>
        <dbReference type="EC" id="4.6.1.16"/>
    </reaction>
</comment>
<dbReference type="Pfam" id="PF01974">
    <property type="entry name" value="tRNA_int_endo"/>
    <property type="match status" value="1"/>
</dbReference>
<dbReference type="InterPro" id="IPR036167">
    <property type="entry name" value="tRNA_intron_Endo_cat-like_sf"/>
</dbReference>
<keyword evidence="8" id="KW-1185">Reference proteome</keyword>
<keyword evidence="3" id="KW-0819">tRNA processing</keyword>
<organism evidence="7 8">
    <name type="scientific">Chaetoceros tenuissimus</name>
    <dbReference type="NCBI Taxonomy" id="426638"/>
    <lineage>
        <taxon>Eukaryota</taxon>
        <taxon>Sar</taxon>
        <taxon>Stramenopiles</taxon>
        <taxon>Ochrophyta</taxon>
        <taxon>Bacillariophyta</taxon>
        <taxon>Coscinodiscophyceae</taxon>
        <taxon>Chaetocerotophycidae</taxon>
        <taxon>Chaetocerotales</taxon>
        <taxon>Chaetocerotaceae</taxon>
        <taxon>Chaetoceros</taxon>
    </lineage>
</organism>
<evidence type="ECO:0000256" key="3">
    <source>
        <dbReference type="ARBA" id="ARBA00022694"/>
    </source>
</evidence>
<comment type="similarity">
    <text evidence="1">Belongs to the tRNA-intron endonuclease family.</text>
</comment>
<dbReference type="Proteomes" id="UP001054902">
    <property type="component" value="Unassembled WGS sequence"/>
</dbReference>
<feature type="domain" description="tRNA intron endonuclease catalytic" evidence="6">
    <location>
        <begin position="14"/>
        <end position="85"/>
    </location>
</feature>
<dbReference type="PANTHER" id="PTHR13070:SF0">
    <property type="entry name" value="TRNA-SPLICING ENDONUCLEASE SUBUNIT SEN34"/>
    <property type="match status" value="1"/>
</dbReference>
<accession>A0AAD3HD27</accession>
<keyword evidence="4" id="KW-0456">Lyase</keyword>